<dbReference type="InterPro" id="IPR036397">
    <property type="entry name" value="RNaseH_sf"/>
</dbReference>
<dbReference type="AlphaFoldDB" id="K1QCM8"/>
<feature type="region of interest" description="Disordered" evidence="1">
    <location>
        <begin position="1"/>
        <end position="27"/>
    </location>
</feature>
<dbReference type="Gene3D" id="3.30.420.10">
    <property type="entry name" value="Ribonuclease H-like superfamily/Ribonuclease H"/>
    <property type="match status" value="1"/>
</dbReference>
<dbReference type="InParanoid" id="K1QCM8"/>
<organism evidence="2">
    <name type="scientific">Magallana gigas</name>
    <name type="common">Pacific oyster</name>
    <name type="synonym">Crassostrea gigas</name>
    <dbReference type="NCBI Taxonomy" id="29159"/>
    <lineage>
        <taxon>Eukaryota</taxon>
        <taxon>Metazoa</taxon>
        <taxon>Spiralia</taxon>
        <taxon>Lophotrochozoa</taxon>
        <taxon>Mollusca</taxon>
        <taxon>Bivalvia</taxon>
        <taxon>Autobranchia</taxon>
        <taxon>Pteriomorphia</taxon>
        <taxon>Ostreida</taxon>
        <taxon>Ostreoidea</taxon>
        <taxon>Ostreidae</taxon>
        <taxon>Magallana</taxon>
    </lineage>
</organism>
<protein>
    <submittedName>
        <fullName evidence="2">Uncharacterized protein</fullName>
    </submittedName>
</protein>
<feature type="compositionally biased region" description="Basic and acidic residues" evidence="1">
    <location>
        <begin position="14"/>
        <end position="27"/>
    </location>
</feature>
<dbReference type="EMBL" id="JH818129">
    <property type="protein sequence ID" value="EKC34597.1"/>
    <property type="molecule type" value="Genomic_DNA"/>
</dbReference>
<name>K1QCM8_MAGGI</name>
<evidence type="ECO:0000313" key="2">
    <source>
        <dbReference type="EMBL" id="EKC34597.1"/>
    </source>
</evidence>
<dbReference type="PANTHER" id="PTHR46814">
    <property type="entry name" value="EGALITARIAN, ISOFORM B"/>
    <property type="match status" value="1"/>
</dbReference>
<dbReference type="SUPFAM" id="SSF53098">
    <property type="entry name" value="Ribonuclease H-like"/>
    <property type="match status" value="1"/>
</dbReference>
<reference evidence="2" key="1">
    <citation type="journal article" date="2012" name="Nature">
        <title>The oyster genome reveals stress adaptation and complexity of shell formation.</title>
        <authorList>
            <person name="Zhang G."/>
            <person name="Fang X."/>
            <person name="Guo X."/>
            <person name="Li L."/>
            <person name="Luo R."/>
            <person name="Xu F."/>
            <person name="Yang P."/>
            <person name="Zhang L."/>
            <person name="Wang X."/>
            <person name="Qi H."/>
            <person name="Xiong Z."/>
            <person name="Que H."/>
            <person name="Xie Y."/>
            <person name="Holland P.W."/>
            <person name="Paps J."/>
            <person name="Zhu Y."/>
            <person name="Wu F."/>
            <person name="Chen Y."/>
            <person name="Wang J."/>
            <person name="Peng C."/>
            <person name="Meng J."/>
            <person name="Yang L."/>
            <person name="Liu J."/>
            <person name="Wen B."/>
            <person name="Zhang N."/>
            <person name="Huang Z."/>
            <person name="Zhu Q."/>
            <person name="Feng Y."/>
            <person name="Mount A."/>
            <person name="Hedgecock D."/>
            <person name="Xu Z."/>
            <person name="Liu Y."/>
            <person name="Domazet-Loso T."/>
            <person name="Du Y."/>
            <person name="Sun X."/>
            <person name="Zhang S."/>
            <person name="Liu B."/>
            <person name="Cheng P."/>
            <person name="Jiang X."/>
            <person name="Li J."/>
            <person name="Fan D."/>
            <person name="Wang W."/>
            <person name="Fu W."/>
            <person name="Wang T."/>
            <person name="Wang B."/>
            <person name="Zhang J."/>
            <person name="Peng Z."/>
            <person name="Li Y."/>
            <person name="Li N."/>
            <person name="Wang J."/>
            <person name="Chen M."/>
            <person name="He Y."/>
            <person name="Tan F."/>
            <person name="Song X."/>
            <person name="Zheng Q."/>
            <person name="Huang R."/>
            <person name="Yang H."/>
            <person name="Du X."/>
            <person name="Chen L."/>
            <person name="Yang M."/>
            <person name="Gaffney P.M."/>
            <person name="Wang S."/>
            <person name="Luo L."/>
            <person name="She Z."/>
            <person name="Ming Y."/>
            <person name="Huang W."/>
            <person name="Zhang S."/>
            <person name="Huang B."/>
            <person name="Zhang Y."/>
            <person name="Qu T."/>
            <person name="Ni P."/>
            <person name="Miao G."/>
            <person name="Wang J."/>
            <person name="Wang Q."/>
            <person name="Steinberg C.E."/>
            <person name="Wang H."/>
            <person name="Li N."/>
            <person name="Qian L."/>
            <person name="Zhang G."/>
            <person name="Li Y."/>
            <person name="Yang H."/>
            <person name="Liu X."/>
            <person name="Wang J."/>
            <person name="Yin Y."/>
            <person name="Wang J."/>
        </authorList>
    </citation>
    <scope>NUCLEOTIDE SEQUENCE [LARGE SCALE GENOMIC DNA]</scope>
    <source>
        <strain evidence="2">05x7-T-G4-1.051#20</strain>
    </source>
</reference>
<dbReference type="GO" id="GO:0003676">
    <property type="term" value="F:nucleic acid binding"/>
    <property type="evidence" value="ECO:0007669"/>
    <property type="project" value="InterPro"/>
</dbReference>
<accession>K1QCM8</accession>
<sequence length="378" mass="43678">MQFRKNPCIPNDRPWSRDSNGDHKNTPEHTVQVHISQARSIGDGWATYPTSFAADIVMFQCSKDSGALYHNFQITLQNVFDIQDAHIILEEQKGRKLFPSLNLRNVCRVYSPIDKVPKHEEDSMKECAVESSDYWETRPLTAEKVSVAAGHVKALIPEVYREQKGRIENFGLNQKFKERVLESVKLHIDRTVYTQRKDRINGHVMEILHSVENTCTTNTKLQDFEKDSDERIALQIVDVEIAQNMSEIIQQLKKEYIDSYLDEILKDVKSDEAELLVTSSKLRFLNKTRGHPDKSIAKIAGRIRDEIQNIVLSSIERKYDVGTDVSLLSTCEQEILRDLPIWSDDDPNFPKVIKALFWRLLDNDLARKLAHFIREITD</sequence>
<dbReference type="InterPro" id="IPR012337">
    <property type="entry name" value="RNaseH-like_sf"/>
</dbReference>
<gene>
    <name evidence="2" type="ORF">CGI_10012948</name>
</gene>
<dbReference type="HOGENOM" id="CLU_732060_0_0_1"/>
<evidence type="ECO:0000256" key="1">
    <source>
        <dbReference type="SAM" id="MobiDB-lite"/>
    </source>
</evidence>
<dbReference type="PANTHER" id="PTHR46814:SF1">
    <property type="entry name" value="EGALITARIAN, ISOFORM B"/>
    <property type="match status" value="1"/>
</dbReference>
<proteinExistence type="predicted"/>